<feature type="compositionally biased region" description="Low complexity" evidence="1">
    <location>
        <begin position="21"/>
        <end position="40"/>
    </location>
</feature>
<dbReference type="AlphaFoldDB" id="A0AAV3P3G3"/>
<evidence type="ECO:0008006" key="4">
    <source>
        <dbReference type="Google" id="ProtNLM"/>
    </source>
</evidence>
<evidence type="ECO:0000313" key="2">
    <source>
        <dbReference type="EMBL" id="GAA0145763.1"/>
    </source>
</evidence>
<comment type="caution">
    <text evidence="2">The sequence shown here is derived from an EMBL/GenBank/DDBJ whole genome shotgun (WGS) entry which is preliminary data.</text>
</comment>
<organism evidence="2 3">
    <name type="scientific">Lithospermum erythrorhizon</name>
    <name type="common">Purple gromwell</name>
    <name type="synonym">Lithospermum officinale var. erythrorhizon</name>
    <dbReference type="NCBI Taxonomy" id="34254"/>
    <lineage>
        <taxon>Eukaryota</taxon>
        <taxon>Viridiplantae</taxon>
        <taxon>Streptophyta</taxon>
        <taxon>Embryophyta</taxon>
        <taxon>Tracheophyta</taxon>
        <taxon>Spermatophyta</taxon>
        <taxon>Magnoliopsida</taxon>
        <taxon>eudicotyledons</taxon>
        <taxon>Gunneridae</taxon>
        <taxon>Pentapetalae</taxon>
        <taxon>asterids</taxon>
        <taxon>lamiids</taxon>
        <taxon>Boraginales</taxon>
        <taxon>Boraginaceae</taxon>
        <taxon>Boraginoideae</taxon>
        <taxon>Lithospermeae</taxon>
        <taxon>Lithospermum</taxon>
    </lineage>
</organism>
<dbReference type="EMBL" id="BAABME010000828">
    <property type="protein sequence ID" value="GAA0145763.1"/>
    <property type="molecule type" value="Genomic_DNA"/>
</dbReference>
<feature type="region of interest" description="Disordered" evidence="1">
    <location>
        <begin position="1"/>
        <end position="40"/>
    </location>
</feature>
<dbReference type="PANTHER" id="PTHR19855:SF31">
    <property type="entry name" value="TRANSCRIPTIONAL REGULATOR STERILE APETALA"/>
    <property type="match status" value="1"/>
</dbReference>
<proteinExistence type="predicted"/>
<dbReference type="PANTHER" id="PTHR19855">
    <property type="entry name" value="WD40 REPEAT PROTEIN 12, 37"/>
    <property type="match status" value="1"/>
</dbReference>
<reference evidence="2 3" key="1">
    <citation type="submission" date="2024-01" db="EMBL/GenBank/DDBJ databases">
        <title>The complete chloroplast genome sequence of Lithospermum erythrorhizon: insights into the phylogenetic relationship among Boraginaceae species and the maternal lineages of purple gromwells.</title>
        <authorList>
            <person name="Okada T."/>
            <person name="Watanabe K."/>
        </authorList>
    </citation>
    <scope>NUCLEOTIDE SEQUENCE [LARGE SCALE GENOMIC DNA]</scope>
</reference>
<dbReference type="SUPFAM" id="SSF81383">
    <property type="entry name" value="F-box domain"/>
    <property type="match status" value="1"/>
</dbReference>
<dbReference type="InterPro" id="IPR036322">
    <property type="entry name" value="WD40_repeat_dom_sf"/>
</dbReference>
<sequence>MSSSSSYSSQEEVEEGGEGGTPTFSGFEYNVPPSSSSTSSSRRRLEINEVWPAPFIEALSFQVAIDASRSAGRLAAAPAIFNLFRVCSTWRAVSRSELLWQNLTRHIWNNNHLSRSTWREEFIYLHCTANNFLLCRYVYTTLHFVLAEDDNNNDNNNHDISLSCRRLALSGRHLAAGFADGIVRLFHLASRVHLATFRPQHRDRLGRYSRAVSGIILSDTHLTFATLDGDIHVADLNHAHPPRRAHLGDVVNDGALVDFTGCGQWWVGLYAGVPGCAFHIWNNETEELVFVGGSLTDPEAVLGWHLLTELTDLIGRVRVASHETAVAVSSLRMVVFDLRHQGVVLGDEQVPHTASRQLVVGSADVSDDTLLIVDRGGRASIRRVGTLEETCTFLVVRGAEAGTVASSQRVGRLLGCTNGGYAILFVGNVIDVWDIEQQHGHYLYSLAESIGEANVVVADQRHIVAAAATSPGTINLWDFGPQ</sequence>
<feature type="compositionally biased region" description="Low complexity" evidence="1">
    <location>
        <begin position="1"/>
        <end position="10"/>
    </location>
</feature>
<accession>A0AAV3P3G3</accession>
<dbReference type="SUPFAM" id="SSF50978">
    <property type="entry name" value="WD40 repeat-like"/>
    <property type="match status" value="1"/>
</dbReference>
<dbReference type="Proteomes" id="UP001454036">
    <property type="component" value="Unassembled WGS sequence"/>
</dbReference>
<name>A0AAV3P3G3_LITER</name>
<evidence type="ECO:0000313" key="3">
    <source>
        <dbReference type="Proteomes" id="UP001454036"/>
    </source>
</evidence>
<dbReference type="InterPro" id="IPR036047">
    <property type="entry name" value="F-box-like_dom_sf"/>
</dbReference>
<evidence type="ECO:0000256" key="1">
    <source>
        <dbReference type="SAM" id="MobiDB-lite"/>
    </source>
</evidence>
<protein>
    <recommendedName>
        <fullName evidence="4">Transcriptional regulator STERILE APETALA</fullName>
    </recommendedName>
</protein>
<gene>
    <name evidence="2" type="ORF">LIER_05883</name>
</gene>
<dbReference type="InterPro" id="IPR015943">
    <property type="entry name" value="WD40/YVTN_repeat-like_dom_sf"/>
</dbReference>
<keyword evidence="3" id="KW-1185">Reference proteome</keyword>
<dbReference type="Gene3D" id="2.130.10.10">
    <property type="entry name" value="YVTN repeat-like/Quinoprotein amine dehydrogenase"/>
    <property type="match status" value="1"/>
</dbReference>